<keyword evidence="5" id="KW-0508">mRNA splicing</keyword>
<keyword evidence="3" id="KW-0677">Repeat</keyword>
<dbReference type="InterPro" id="IPR000504">
    <property type="entry name" value="RRM_dom"/>
</dbReference>
<protein>
    <recommendedName>
        <fullName evidence="7">RRM domain-containing protein</fullName>
    </recommendedName>
</protein>
<dbReference type="PROSITE" id="PS50102">
    <property type="entry name" value="RRM"/>
    <property type="match status" value="1"/>
</dbReference>
<evidence type="ECO:0000256" key="6">
    <source>
        <dbReference type="PROSITE-ProRule" id="PRU00176"/>
    </source>
</evidence>
<dbReference type="InterPro" id="IPR012677">
    <property type="entry name" value="Nucleotide-bd_a/b_plait_sf"/>
</dbReference>
<dbReference type="RefSeq" id="XP_046061224.1">
    <property type="nucleotide sequence ID" value="XM_046205263.1"/>
</dbReference>
<dbReference type="InterPro" id="IPR034393">
    <property type="entry name" value="TatSF1-like"/>
</dbReference>
<dbReference type="GO" id="GO:0003723">
    <property type="term" value="F:RNA binding"/>
    <property type="evidence" value="ECO:0007669"/>
    <property type="project" value="UniProtKB-UniRule"/>
</dbReference>
<dbReference type="PANTHER" id="PTHR15608">
    <property type="entry name" value="SPLICING FACTOR U2AF-ASSOCIATED PROTEIN 2"/>
    <property type="match status" value="1"/>
</dbReference>
<keyword evidence="2" id="KW-0507">mRNA processing</keyword>
<reference evidence="8" key="2">
    <citation type="submission" date="2021-01" db="EMBL/GenBank/DDBJ databases">
        <authorList>
            <person name="Schikora-Tamarit M.A."/>
        </authorList>
    </citation>
    <scope>NUCLEOTIDE SEQUENCE</scope>
    <source>
        <strain evidence="8">CBS6075</strain>
    </source>
</reference>
<dbReference type="SUPFAM" id="SSF54928">
    <property type="entry name" value="RNA-binding domain, RBD"/>
    <property type="match status" value="2"/>
</dbReference>
<evidence type="ECO:0000313" key="9">
    <source>
        <dbReference type="Proteomes" id="UP000769157"/>
    </source>
</evidence>
<evidence type="ECO:0000256" key="2">
    <source>
        <dbReference type="ARBA" id="ARBA00022664"/>
    </source>
</evidence>
<dbReference type="OrthoDB" id="10258585at2759"/>
<evidence type="ECO:0000256" key="4">
    <source>
        <dbReference type="ARBA" id="ARBA00022884"/>
    </source>
</evidence>
<keyword evidence="9" id="KW-1185">Reference proteome</keyword>
<dbReference type="InterPro" id="IPR035979">
    <property type="entry name" value="RBD_domain_sf"/>
</dbReference>
<dbReference type="Gene3D" id="3.30.70.330">
    <property type="match status" value="2"/>
</dbReference>
<dbReference type="GO" id="GO:0005684">
    <property type="term" value="C:U2-type spliceosomal complex"/>
    <property type="evidence" value="ECO:0007669"/>
    <property type="project" value="TreeGrafter"/>
</dbReference>
<dbReference type="AlphaFoldDB" id="A0A9P8T5E3"/>
<dbReference type="GO" id="GO:0005686">
    <property type="term" value="C:U2 snRNP"/>
    <property type="evidence" value="ECO:0007669"/>
    <property type="project" value="TreeGrafter"/>
</dbReference>
<feature type="domain" description="RRM" evidence="7">
    <location>
        <begin position="102"/>
        <end position="190"/>
    </location>
</feature>
<sequence length="351" mass="40920">MGLIEDIQGIAPENIPEATAQYLSFDKVRLRWTIEIPDSGDEYEYNPILERWVPLLDEAEPPKHSNDEDDLTEAFKKQKREKLKQLRHEREQDKLLRRHRNTCIYVSQLPLDIDYDELDRIFGKYGVLAEDFRTGLHKIKLYKDDNGNFKGDCLIEYLKEESCDLAIELLHDTKLRGTDEHPISVTTAEFGTKSDKKPATKLNVKERLQLKKKVEKIHKKVNEWSDNEDDDDKTRLRDEKIVVFKHCFTLKELSDDPATLLDVKEDIREGCEEIGEVTNVVLYDLEPEGVVTVRFKSAVAAQNCVSKMNGRFFGGQRLEVFKYDGETQYKRSRSDNSEQERLSKFGDWLDN</sequence>
<dbReference type="PANTHER" id="PTHR15608:SF0">
    <property type="entry name" value="HIV TAT-SPECIFIC FACTOR 1"/>
    <property type="match status" value="1"/>
</dbReference>
<dbReference type="SMART" id="SM00360">
    <property type="entry name" value="RRM"/>
    <property type="match status" value="2"/>
</dbReference>
<dbReference type="GO" id="GO:0000398">
    <property type="term" value="P:mRNA splicing, via spliceosome"/>
    <property type="evidence" value="ECO:0007669"/>
    <property type="project" value="UniProtKB-ARBA"/>
</dbReference>
<comment type="caution">
    <text evidence="8">The sequence shown here is derived from an EMBL/GenBank/DDBJ whole genome shotgun (WGS) entry which is preliminary data.</text>
</comment>
<dbReference type="EMBL" id="JAEUBE010000295">
    <property type="protein sequence ID" value="KAH3666020.1"/>
    <property type="molecule type" value="Genomic_DNA"/>
</dbReference>
<name>A0A9P8T5E3_9ASCO</name>
<accession>A0A9P8T5E3</accession>
<evidence type="ECO:0000256" key="1">
    <source>
        <dbReference type="ARBA" id="ARBA00007747"/>
    </source>
</evidence>
<dbReference type="Proteomes" id="UP000769157">
    <property type="component" value="Unassembled WGS sequence"/>
</dbReference>
<keyword evidence="4 6" id="KW-0694">RNA-binding</keyword>
<evidence type="ECO:0000259" key="7">
    <source>
        <dbReference type="PROSITE" id="PS50102"/>
    </source>
</evidence>
<evidence type="ECO:0000256" key="5">
    <source>
        <dbReference type="ARBA" id="ARBA00023187"/>
    </source>
</evidence>
<dbReference type="Pfam" id="PF00076">
    <property type="entry name" value="RRM_1"/>
    <property type="match status" value="2"/>
</dbReference>
<evidence type="ECO:0000256" key="3">
    <source>
        <dbReference type="ARBA" id="ARBA00022737"/>
    </source>
</evidence>
<comment type="similarity">
    <text evidence="1">Belongs to the HTATSF1 family.</text>
</comment>
<dbReference type="GeneID" id="70236174"/>
<evidence type="ECO:0000313" key="8">
    <source>
        <dbReference type="EMBL" id="KAH3666020.1"/>
    </source>
</evidence>
<dbReference type="FunFam" id="3.30.70.330:FF:000105">
    <property type="entry name" value="HIV Tat-specific factor 1 homolog"/>
    <property type="match status" value="1"/>
</dbReference>
<organism evidence="8 9">
    <name type="scientific">Ogataea philodendri</name>
    <dbReference type="NCBI Taxonomy" id="1378263"/>
    <lineage>
        <taxon>Eukaryota</taxon>
        <taxon>Fungi</taxon>
        <taxon>Dikarya</taxon>
        <taxon>Ascomycota</taxon>
        <taxon>Saccharomycotina</taxon>
        <taxon>Pichiomycetes</taxon>
        <taxon>Pichiales</taxon>
        <taxon>Pichiaceae</taxon>
        <taxon>Ogataea</taxon>
    </lineage>
</organism>
<proteinExistence type="inferred from homology"/>
<reference evidence="8" key="1">
    <citation type="journal article" date="2021" name="Open Biol.">
        <title>Shared evolutionary footprints suggest mitochondrial oxidative damage underlies multiple complex I losses in fungi.</title>
        <authorList>
            <person name="Schikora-Tamarit M.A."/>
            <person name="Marcet-Houben M."/>
            <person name="Nosek J."/>
            <person name="Gabaldon T."/>
        </authorList>
    </citation>
    <scope>NUCLEOTIDE SEQUENCE</scope>
    <source>
        <strain evidence="8">CBS6075</strain>
    </source>
</reference>
<gene>
    <name evidence="8" type="ORF">OGAPHI_004209</name>
</gene>